<dbReference type="OrthoDB" id="197187at2"/>
<protein>
    <submittedName>
        <fullName evidence="1">PAAR domain-containing protein</fullName>
    </submittedName>
</protein>
<dbReference type="Gene3D" id="2.60.200.60">
    <property type="match status" value="1"/>
</dbReference>
<proteinExistence type="predicted"/>
<gene>
    <name evidence="1" type="ORF">E4L96_20965</name>
</gene>
<reference evidence="1 2" key="1">
    <citation type="submission" date="2019-03" db="EMBL/GenBank/DDBJ databases">
        <title>Draft Genome Sequence of Massilia arenosa sp. nov., a Novel Massilia Species Isolated from a Sandy-loam Maize Soil.</title>
        <authorList>
            <person name="Raths R."/>
            <person name="Peta V."/>
            <person name="Bucking H."/>
        </authorList>
    </citation>
    <scope>NUCLEOTIDE SEQUENCE [LARGE SCALE GENOMIC DNA]</scope>
    <source>
        <strain evidence="1 2">MC02</strain>
    </source>
</reference>
<dbReference type="Pfam" id="PF05488">
    <property type="entry name" value="PAAR_motif"/>
    <property type="match status" value="1"/>
</dbReference>
<dbReference type="Proteomes" id="UP000298438">
    <property type="component" value="Unassembled WGS sequence"/>
</dbReference>
<dbReference type="EMBL" id="SPVF01000257">
    <property type="protein sequence ID" value="TFW11527.1"/>
    <property type="molecule type" value="Genomic_DNA"/>
</dbReference>
<evidence type="ECO:0000313" key="1">
    <source>
        <dbReference type="EMBL" id="TFW11527.1"/>
    </source>
</evidence>
<comment type="caution">
    <text evidence="1">The sequence shown here is derived from an EMBL/GenBank/DDBJ whole genome shotgun (WGS) entry which is preliminary data.</text>
</comment>
<accession>A0A4Y9RQB9</accession>
<dbReference type="AlphaFoldDB" id="A0A4Y9RQB9"/>
<dbReference type="RefSeq" id="WP_135209163.1">
    <property type="nucleotide sequence ID" value="NZ_SPVF01000257.1"/>
</dbReference>
<sequence length="89" mass="9084">MRKVIRLGDPTSHGGKVISADAGHFKVAGIPVACVGDTCSCPLPGHSGCKIATGSEHHRINGKAVAFEGDLTSCGAKLISTAPNFQTNL</sequence>
<evidence type="ECO:0000313" key="2">
    <source>
        <dbReference type="Proteomes" id="UP000298438"/>
    </source>
</evidence>
<dbReference type="InterPro" id="IPR008727">
    <property type="entry name" value="PAAR_motif"/>
</dbReference>
<dbReference type="CDD" id="cd14744">
    <property type="entry name" value="PAAR_CT_2"/>
    <property type="match status" value="1"/>
</dbReference>
<organism evidence="1 2">
    <name type="scientific">Zemynaea arenosa</name>
    <dbReference type="NCBI Taxonomy" id="2561931"/>
    <lineage>
        <taxon>Bacteria</taxon>
        <taxon>Pseudomonadati</taxon>
        <taxon>Pseudomonadota</taxon>
        <taxon>Betaproteobacteria</taxon>
        <taxon>Burkholderiales</taxon>
        <taxon>Oxalobacteraceae</taxon>
        <taxon>Telluria group</taxon>
        <taxon>Zemynaea</taxon>
    </lineage>
</organism>
<keyword evidence="2" id="KW-1185">Reference proteome</keyword>
<name>A0A4Y9RQB9_9BURK</name>